<keyword evidence="3" id="KW-1185">Reference proteome</keyword>
<reference evidence="2 3" key="1">
    <citation type="submission" date="2019-06" db="EMBL/GenBank/DDBJ databases">
        <title>Sequencing the genomes of 1000 actinobacteria strains.</title>
        <authorList>
            <person name="Klenk H.-P."/>
        </authorList>
    </citation>
    <scope>NUCLEOTIDE SEQUENCE [LARGE SCALE GENOMIC DNA]</scope>
    <source>
        <strain evidence="2 3">DSM 43866</strain>
    </source>
</reference>
<dbReference type="Proteomes" id="UP000320239">
    <property type="component" value="Unassembled WGS sequence"/>
</dbReference>
<protein>
    <submittedName>
        <fullName evidence="2">Uncharacterized protein</fullName>
    </submittedName>
</protein>
<name>A0A561WBZ1_ACTTI</name>
<dbReference type="EMBL" id="VIWY01000003">
    <property type="protein sequence ID" value="TWG21390.1"/>
    <property type="molecule type" value="Genomic_DNA"/>
</dbReference>
<comment type="caution">
    <text evidence="2">The sequence shown here is derived from an EMBL/GenBank/DDBJ whole genome shotgun (WGS) entry which is preliminary data.</text>
</comment>
<organism evidence="2 3">
    <name type="scientific">Actinoplanes teichomyceticus</name>
    <dbReference type="NCBI Taxonomy" id="1867"/>
    <lineage>
        <taxon>Bacteria</taxon>
        <taxon>Bacillati</taxon>
        <taxon>Actinomycetota</taxon>
        <taxon>Actinomycetes</taxon>
        <taxon>Micromonosporales</taxon>
        <taxon>Micromonosporaceae</taxon>
        <taxon>Actinoplanes</taxon>
    </lineage>
</organism>
<evidence type="ECO:0000256" key="1">
    <source>
        <dbReference type="SAM" id="MobiDB-lite"/>
    </source>
</evidence>
<evidence type="ECO:0000313" key="3">
    <source>
        <dbReference type="Proteomes" id="UP000320239"/>
    </source>
</evidence>
<evidence type="ECO:0000313" key="2">
    <source>
        <dbReference type="EMBL" id="TWG21390.1"/>
    </source>
</evidence>
<sequence length="123" mass="13272">MRSTRADHIYPAEQLAPLYDREAALEDRLADAGVEPASHRAAAARSREMAARARAHTSPPLLIVPPNGGPTRIAGWWDHEAAGYRCPVCPAVNTWPAVAERHAEVAHGVDQLPEDRAPGKASK</sequence>
<accession>A0A561WBZ1</accession>
<dbReference type="AlphaFoldDB" id="A0A561WBZ1"/>
<feature type="region of interest" description="Disordered" evidence="1">
    <location>
        <begin position="32"/>
        <end position="66"/>
    </location>
</feature>
<gene>
    <name evidence="2" type="ORF">FHX34_103928</name>
</gene>
<proteinExistence type="predicted"/>